<evidence type="ECO:0000313" key="2">
    <source>
        <dbReference type="EMBL" id="ANU23126.1"/>
    </source>
</evidence>
<name>A0A1C7EHJ6_9BACL</name>
<dbReference type="AlphaFoldDB" id="A0A1C7EHJ6"/>
<evidence type="ECO:0008006" key="4">
    <source>
        <dbReference type="Google" id="ProtNLM"/>
    </source>
</evidence>
<sequence length="82" mass="8936">MGSLLLILIIAVAIFVGIASKKFYNKPYIVNFGIAVMMALLVIQTFMMTPISTLGYAAIVICSIAFVFQLVMGFKNLKTVAQ</sequence>
<dbReference type="Proteomes" id="UP000092495">
    <property type="component" value="Chromosome"/>
</dbReference>
<dbReference type="STRING" id="414778.BCM40_06985"/>
<proteinExistence type="predicted"/>
<evidence type="ECO:0000256" key="1">
    <source>
        <dbReference type="SAM" id="Phobius"/>
    </source>
</evidence>
<feature type="transmembrane region" description="Helical" evidence="1">
    <location>
        <begin position="54"/>
        <end position="74"/>
    </location>
</feature>
<keyword evidence="1" id="KW-0812">Transmembrane</keyword>
<dbReference type="RefSeq" id="WP_065526173.1">
    <property type="nucleotide sequence ID" value="NZ_CP016543.2"/>
</dbReference>
<dbReference type="EMBL" id="CP016543">
    <property type="protein sequence ID" value="ANU23126.1"/>
    <property type="molecule type" value="Genomic_DNA"/>
</dbReference>
<organism evidence="2 3">
    <name type="scientific">Planococcus donghaensis</name>
    <dbReference type="NCBI Taxonomy" id="414778"/>
    <lineage>
        <taxon>Bacteria</taxon>
        <taxon>Bacillati</taxon>
        <taxon>Bacillota</taxon>
        <taxon>Bacilli</taxon>
        <taxon>Bacillales</taxon>
        <taxon>Caryophanaceae</taxon>
        <taxon>Planococcus</taxon>
    </lineage>
</organism>
<keyword evidence="1" id="KW-0472">Membrane</keyword>
<dbReference type="KEGG" id="pdg:BCM40_06985"/>
<protein>
    <recommendedName>
        <fullName evidence="4">YesK-like protein</fullName>
    </recommendedName>
</protein>
<keyword evidence="3" id="KW-1185">Reference proteome</keyword>
<reference evidence="2" key="1">
    <citation type="submission" date="2016-10" db="EMBL/GenBank/DDBJ databases">
        <authorList>
            <person name="See-Too W.S."/>
        </authorList>
    </citation>
    <scope>NUCLEOTIDE SEQUENCE</scope>
    <source>
        <strain evidence="2">DSM 22276</strain>
    </source>
</reference>
<dbReference type="OrthoDB" id="2454322at2"/>
<gene>
    <name evidence="2" type="ORF">BCM40_06985</name>
</gene>
<feature type="transmembrane region" description="Helical" evidence="1">
    <location>
        <begin position="29"/>
        <end position="47"/>
    </location>
</feature>
<accession>A0A1C7EHJ6</accession>
<keyword evidence="1" id="KW-1133">Transmembrane helix</keyword>
<evidence type="ECO:0000313" key="3">
    <source>
        <dbReference type="Proteomes" id="UP000092495"/>
    </source>
</evidence>